<dbReference type="EMBL" id="CAJNNV010013662">
    <property type="protein sequence ID" value="CAE8601919.1"/>
    <property type="molecule type" value="Genomic_DNA"/>
</dbReference>
<reference evidence="2" key="1">
    <citation type="submission" date="2021-02" db="EMBL/GenBank/DDBJ databases">
        <authorList>
            <person name="Dougan E. K."/>
            <person name="Rhodes N."/>
            <person name="Thang M."/>
            <person name="Chan C."/>
        </authorList>
    </citation>
    <scope>NUCLEOTIDE SEQUENCE</scope>
</reference>
<proteinExistence type="predicted"/>
<evidence type="ECO:0000313" key="2">
    <source>
        <dbReference type="EMBL" id="CAE8601919.1"/>
    </source>
</evidence>
<sequence>MTQQNTAVESQEEARKLYNIWQIIKANFATTSFRHQARSETAAGTRVGAVGEDCQEANGCRARQQTQQEQVDLLRWISGGLHDHARGAGLSLIRRALGQRVGLRAWHGAATQRLGRQESLRRGQQEVDGAGRQRHDQQAASVMLPWLPLND</sequence>
<protein>
    <submittedName>
        <fullName evidence="2">Uncharacterized protein</fullName>
    </submittedName>
</protein>
<dbReference type="AlphaFoldDB" id="A0A813EVV6"/>
<dbReference type="Proteomes" id="UP000654075">
    <property type="component" value="Unassembled WGS sequence"/>
</dbReference>
<feature type="region of interest" description="Disordered" evidence="1">
    <location>
        <begin position="114"/>
        <end position="151"/>
    </location>
</feature>
<feature type="compositionally biased region" description="Basic and acidic residues" evidence="1">
    <location>
        <begin position="115"/>
        <end position="137"/>
    </location>
</feature>
<gene>
    <name evidence="2" type="ORF">PGLA1383_LOCUS20184</name>
</gene>
<accession>A0A813EVV6</accession>
<evidence type="ECO:0000256" key="1">
    <source>
        <dbReference type="SAM" id="MobiDB-lite"/>
    </source>
</evidence>
<organism evidence="2 3">
    <name type="scientific">Polarella glacialis</name>
    <name type="common">Dinoflagellate</name>
    <dbReference type="NCBI Taxonomy" id="89957"/>
    <lineage>
        <taxon>Eukaryota</taxon>
        <taxon>Sar</taxon>
        <taxon>Alveolata</taxon>
        <taxon>Dinophyceae</taxon>
        <taxon>Suessiales</taxon>
        <taxon>Suessiaceae</taxon>
        <taxon>Polarella</taxon>
    </lineage>
</organism>
<keyword evidence="3" id="KW-1185">Reference proteome</keyword>
<evidence type="ECO:0000313" key="3">
    <source>
        <dbReference type="Proteomes" id="UP000654075"/>
    </source>
</evidence>
<comment type="caution">
    <text evidence="2">The sequence shown here is derived from an EMBL/GenBank/DDBJ whole genome shotgun (WGS) entry which is preliminary data.</text>
</comment>
<name>A0A813EVV6_POLGL</name>